<keyword evidence="6" id="KW-0521">NADP</keyword>
<evidence type="ECO:0000256" key="1">
    <source>
        <dbReference type="ARBA" id="ARBA00004781"/>
    </source>
</evidence>
<dbReference type="InterPro" id="IPR029903">
    <property type="entry name" value="RmlD-like-bd"/>
</dbReference>
<keyword evidence="6" id="KW-0560">Oxidoreductase</keyword>
<evidence type="ECO:0000256" key="6">
    <source>
        <dbReference type="RuleBase" id="RU364082"/>
    </source>
</evidence>
<gene>
    <name evidence="8" type="ORF">SAMN05660710_03464</name>
</gene>
<comment type="similarity">
    <text evidence="2 6">Belongs to the dTDP-4-dehydrorhamnose reductase family.</text>
</comment>
<proteinExistence type="inferred from homology"/>
<evidence type="ECO:0000256" key="4">
    <source>
        <dbReference type="ARBA" id="ARBA00017099"/>
    </source>
</evidence>
<evidence type="ECO:0000313" key="9">
    <source>
        <dbReference type="Proteomes" id="UP000199502"/>
    </source>
</evidence>
<evidence type="ECO:0000256" key="2">
    <source>
        <dbReference type="ARBA" id="ARBA00010944"/>
    </source>
</evidence>
<name>A0A1G5JVG1_9RHOB</name>
<reference evidence="8 9" key="1">
    <citation type="submission" date="2016-10" db="EMBL/GenBank/DDBJ databases">
        <authorList>
            <person name="de Groot N.N."/>
        </authorList>
    </citation>
    <scope>NUCLEOTIDE SEQUENCE [LARGE SCALE GENOMIC DNA]</scope>
    <source>
        <strain evidence="8 9">CGMCC 1.8925</strain>
    </source>
</reference>
<dbReference type="PANTHER" id="PTHR10491">
    <property type="entry name" value="DTDP-4-DEHYDRORHAMNOSE REDUCTASE"/>
    <property type="match status" value="1"/>
</dbReference>
<dbReference type="NCBIfam" id="TIGR01214">
    <property type="entry name" value="rmlD"/>
    <property type="match status" value="1"/>
</dbReference>
<accession>A0A1G5JVG1</accession>
<evidence type="ECO:0000313" key="8">
    <source>
        <dbReference type="EMBL" id="SCY91891.1"/>
    </source>
</evidence>
<dbReference type="Gene3D" id="3.40.50.720">
    <property type="entry name" value="NAD(P)-binding Rossmann-like Domain"/>
    <property type="match status" value="1"/>
</dbReference>
<dbReference type="CDD" id="cd05254">
    <property type="entry name" value="dTDP_HR_like_SDR_e"/>
    <property type="match status" value="1"/>
</dbReference>
<keyword evidence="9" id="KW-1185">Reference proteome</keyword>
<dbReference type="InterPro" id="IPR005913">
    <property type="entry name" value="dTDP_dehydrorham_reduct"/>
</dbReference>
<dbReference type="AlphaFoldDB" id="A0A1G5JVG1"/>
<comment type="cofactor">
    <cofactor evidence="6">
        <name>Mg(2+)</name>
        <dbReference type="ChEBI" id="CHEBI:18420"/>
    </cofactor>
    <text evidence="6">Binds 1 Mg(2+) ion per monomer.</text>
</comment>
<organism evidence="8 9">
    <name type="scientific">Paracoccus tibetensis</name>
    <dbReference type="NCBI Taxonomy" id="336292"/>
    <lineage>
        <taxon>Bacteria</taxon>
        <taxon>Pseudomonadati</taxon>
        <taxon>Pseudomonadota</taxon>
        <taxon>Alphaproteobacteria</taxon>
        <taxon>Rhodobacterales</taxon>
        <taxon>Paracoccaceae</taxon>
        <taxon>Paracoccus</taxon>
    </lineage>
</organism>
<dbReference type="GO" id="GO:0019305">
    <property type="term" value="P:dTDP-rhamnose biosynthetic process"/>
    <property type="evidence" value="ECO:0007669"/>
    <property type="project" value="UniProtKB-UniPathway"/>
</dbReference>
<feature type="domain" description="RmlD-like substrate binding" evidence="7">
    <location>
        <begin position="4"/>
        <end position="281"/>
    </location>
</feature>
<comment type="function">
    <text evidence="6">Catalyzes the reduction of dTDP-6-deoxy-L-lyxo-4-hexulose to yield dTDP-L-rhamnose.</text>
</comment>
<evidence type="ECO:0000256" key="5">
    <source>
        <dbReference type="ARBA" id="ARBA00048200"/>
    </source>
</evidence>
<dbReference type="PANTHER" id="PTHR10491:SF4">
    <property type="entry name" value="METHIONINE ADENOSYLTRANSFERASE 2 SUBUNIT BETA"/>
    <property type="match status" value="1"/>
</dbReference>
<evidence type="ECO:0000256" key="3">
    <source>
        <dbReference type="ARBA" id="ARBA00012929"/>
    </source>
</evidence>
<dbReference type="InterPro" id="IPR036291">
    <property type="entry name" value="NAD(P)-bd_dom_sf"/>
</dbReference>
<comment type="pathway">
    <text evidence="1 6">Carbohydrate biosynthesis; dTDP-L-rhamnose biosynthesis.</text>
</comment>
<dbReference type="UniPathway" id="UPA00124"/>
<dbReference type="Proteomes" id="UP000199502">
    <property type="component" value="Unassembled WGS sequence"/>
</dbReference>
<dbReference type="GO" id="GO:0008831">
    <property type="term" value="F:dTDP-4-dehydrorhamnose reductase activity"/>
    <property type="evidence" value="ECO:0007669"/>
    <property type="project" value="UniProtKB-EC"/>
</dbReference>
<comment type="catalytic activity">
    <reaction evidence="5 6">
        <text>dTDP-beta-L-rhamnose + NADP(+) = dTDP-4-dehydro-beta-L-rhamnose + NADPH + H(+)</text>
        <dbReference type="Rhea" id="RHEA:21796"/>
        <dbReference type="ChEBI" id="CHEBI:15378"/>
        <dbReference type="ChEBI" id="CHEBI:57510"/>
        <dbReference type="ChEBI" id="CHEBI:57783"/>
        <dbReference type="ChEBI" id="CHEBI:58349"/>
        <dbReference type="ChEBI" id="CHEBI:62830"/>
        <dbReference type="EC" id="1.1.1.133"/>
    </reaction>
</comment>
<evidence type="ECO:0000259" key="7">
    <source>
        <dbReference type="Pfam" id="PF04321"/>
    </source>
</evidence>
<dbReference type="Gene3D" id="3.90.25.10">
    <property type="entry name" value="UDP-galactose 4-epimerase, domain 1"/>
    <property type="match status" value="1"/>
</dbReference>
<dbReference type="OrthoDB" id="9803892at2"/>
<sequence length="285" mass="29618">MNGLLVFGQSGQLARELAALAPEARLFGRTEADLTNPEGCAAAIAAARPAAVVNAAAYTAVDRAETDADAARLVNADSPAAMARACAALGIPFLHVSTDYVFDGSGEAPRAEDAPTGPLGVYGATKLAGEAAIREAGGQWAVMRTSWVFSRHGANFVKTMLRLGAERDRLTIVADQVGGPTPAADIAAAALTMIGAMRNDASKGGLYHFAGAPDVSWADFARAIFARAGLSPEVVDIPTSAYPTPARRPLNSRLDCSRIAQDFGIARPDWQAGLARVLQELETTA</sequence>
<dbReference type="RefSeq" id="WP_090747674.1">
    <property type="nucleotide sequence ID" value="NZ_FMVT01000016.1"/>
</dbReference>
<dbReference type="SUPFAM" id="SSF51735">
    <property type="entry name" value="NAD(P)-binding Rossmann-fold domains"/>
    <property type="match status" value="1"/>
</dbReference>
<dbReference type="EC" id="1.1.1.133" evidence="3 6"/>
<dbReference type="STRING" id="336292.SAMN05660710_03464"/>
<dbReference type="EMBL" id="FMVT01000016">
    <property type="protein sequence ID" value="SCY91891.1"/>
    <property type="molecule type" value="Genomic_DNA"/>
</dbReference>
<dbReference type="Pfam" id="PF04321">
    <property type="entry name" value="RmlD_sub_bind"/>
    <property type="match status" value="1"/>
</dbReference>
<protein>
    <recommendedName>
        <fullName evidence="4 6">dTDP-4-dehydrorhamnose reductase</fullName>
        <ecNumber evidence="3 6">1.1.1.133</ecNumber>
    </recommendedName>
</protein>